<dbReference type="HOGENOM" id="CLU_021868_1_1_1"/>
<dbReference type="OrthoDB" id="72053at2759"/>
<evidence type="ECO:0000256" key="7">
    <source>
        <dbReference type="SAM" id="Phobius"/>
    </source>
</evidence>
<feature type="domain" description="Thioredoxin" evidence="9">
    <location>
        <begin position="14"/>
        <end position="136"/>
    </location>
</feature>
<dbReference type="AlphaFoldDB" id="A0A0C9WNW2"/>
<dbReference type="PROSITE" id="PS00194">
    <property type="entry name" value="THIOREDOXIN_1"/>
    <property type="match status" value="1"/>
</dbReference>
<keyword evidence="3 7" id="KW-1133">Transmembrane helix</keyword>
<feature type="compositionally biased region" description="Low complexity" evidence="6">
    <location>
        <begin position="144"/>
        <end position="159"/>
    </location>
</feature>
<comment type="subcellular location">
    <subcellularLocation>
        <location evidence="1">Endoplasmic reticulum membrane</location>
        <topology evidence="1">Single-pass membrane protein</topology>
    </subcellularLocation>
</comment>
<feature type="chain" id="PRO_5002205398" description="Thioredoxin domain-containing protein" evidence="8">
    <location>
        <begin position="26"/>
        <end position="592"/>
    </location>
</feature>
<comment type="function">
    <text evidence="5">Probable disulfide isomerase, which participates in the folding of proteins containing disulfide bonds. May act as a dithiol oxidase. Acts as a regulator of endoplasmic reticulum-mitochondria contact sites via its ability to regulate redox signals.</text>
</comment>
<dbReference type="Proteomes" id="UP000054477">
    <property type="component" value="Unassembled WGS sequence"/>
</dbReference>
<evidence type="ECO:0000256" key="4">
    <source>
        <dbReference type="ARBA" id="ARBA00023136"/>
    </source>
</evidence>
<evidence type="ECO:0000259" key="9">
    <source>
        <dbReference type="PROSITE" id="PS51352"/>
    </source>
</evidence>
<dbReference type="PANTHER" id="PTHR46426:SF1">
    <property type="entry name" value="PROTEIN DISULFIDE-ISOMERASE TMX3"/>
    <property type="match status" value="1"/>
</dbReference>
<dbReference type="PANTHER" id="PTHR46426">
    <property type="entry name" value="PROTEIN DISULFIDE-ISOMERASE TMX3"/>
    <property type="match status" value="1"/>
</dbReference>
<dbReference type="Pfam" id="PF13848">
    <property type="entry name" value="Thioredoxin_6"/>
    <property type="match status" value="1"/>
</dbReference>
<dbReference type="PROSITE" id="PS51352">
    <property type="entry name" value="THIOREDOXIN_2"/>
    <property type="match status" value="2"/>
</dbReference>
<organism evidence="10 11">
    <name type="scientific">Laccaria amethystina LaAM-08-1</name>
    <dbReference type="NCBI Taxonomy" id="1095629"/>
    <lineage>
        <taxon>Eukaryota</taxon>
        <taxon>Fungi</taxon>
        <taxon>Dikarya</taxon>
        <taxon>Basidiomycota</taxon>
        <taxon>Agaricomycotina</taxon>
        <taxon>Agaricomycetes</taxon>
        <taxon>Agaricomycetidae</taxon>
        <taxon>Agaricales</taxon>
        <taxon>Agaricineae</taxon>
        <taxon>Hydnangiaceae</taxon>
        <taxon>Laccaria</taxon>
    </lineage>
</organism>
<dbReference type="Gene3D" id="3.40.30.10">
    <property type="entry name" value="Glutaredoxin"/>
    <property type="match status" value="3"/>
</dbReference>
<dbReference type="STRING" id="1095629.A0A0C9WNW2"/>
<dbReference type="GO" id="GO:0005789">
    <property type="term" value="C:endoplasmic reticulum membrane"/>
    <property type="evidence" value="ECO:0007669"/>
    <property type="project" value="UniProtKB-SubCell"/>
</dbReference>
<dbReference type="InterPro" id="IPR017937">
    <property type="entry name" value="Thioredoxin_CS"/>
</dbReference>
<evidence type="ECO:0000256" key="8">
    <source>
        <dbReference type="SAM" id="SignalP"/>
    </source>
</evidence>
<keyword evidence="11" id="KW-1185">Reference proteome</keyword>
<evidence type="ECO:0000256" key="2">
    <source>
        <dbReference type="ARBA" id="ARBA00022692"/>
    </source>
</evidence>
<dbReference type="InterPro" id="IPR052250">
    <property type="entry name" value="PDI_TMX3"/>
</dbReference>
<proteinExistence type="predicted"/>
<evidence type="ECO:0000256" key="1">
    <source>
        <dbReference type="ARBA" id="ARBA00004389"/>
    </source>
</evidence>
<reference evidence="10 11" key="1">
    <citation type="submission" date="2014-04" db="EMBL/GenBank/DDBJ databases">
        <authorList>
            <consortium name="DOE Joint Genome Institute"/>
            <person name="Kuo A."/>
            <person name="Kohler A."/>
            <person name="Nagy L.G."/>
            <person name="Floudas D."/>
            <person name="Copeland A."/>
            <person name="Barry K.W."/>
            <person name="Cichocki N."/>
            <person name="Veneault-Fourrey C."/>
            <person name="LaButti K."/>
            <person name="Lindquist E.A."/>
            <person name="Lipzen A."/>
            <person name="Lundell T."/>
            <person name="Morin E."/>
            <person name="Murat C."/>
            <person name="Sun H."/>
            <person name="Tunlid A."/>
            <person name="Henrissat B."/>
            <person name="Grigoriev I.V."/>
            <person name="Hibbett D.S."/>
            <person name="Martin F."/>
            <person name="Nordberg H.P."/>
            <person name="Cantor M.N."/>
            <person name="Hua S.X."/>
        </authorList>
    </citation>
    <scope>NUCLEOTIDE SEQUENCE [LARGE SCALE GENOMIC DNA]</scope>
    <source>
        <strain evidence="10 11">LaAM-08-1</strain>
    </source>
</reference>
<feature type="transmembrane region" description="Helical" evidence="7">
    <location>
        <begin position="548"/>
        <end position="567"/>
    </location>
</feature>
<evidence type="ECO:0000313" key="10">
    <source>
        <dbReference type="EMBL" id="KIJ99414.1"/>
    </source>
</evidence>
<evidence type="ECO:0000256" key="5">
    <source>
        <dbReference type="ARBA" id="ARBA00045246"/>
    </source>
</evidence>
<evidence type="ECO:0000313" key="11">
    <source>
        <dbReference type="Proteomes" id="UP000054477"/>
    </source>
</evidence>
<dbReference type="InterPro" id="IPR013766">
    <property type="entry name" value="Thioredoxin_domain"/>
</dbReference>
<dbReference type="InterPro" id="IPR036249">
    <property type="entry name" value="Thioredoxin-like_sf"/>
</dbReference>
<protein>
    <recommendedName>
        <fullName evidence="9">Thioredoxin domain-containing protein</fullName>
    </recommendedName>
</protein>
<gene>
    <name evidence="10" type="ORF">K443DRAFT_172257</name>
</gene>
<evidence type="ECO:0000256" key="6">
    <source>
        <dbReference type="SAM" id="MobiDB-lite"/>
    </source>
</evidence>
<name>A0A0C9WNW2_9AGAR</name>
<keyword evidence="2 7" id="KW-0812">Transmembrane</keyword>
<sequence>MLFLSVIRDLPISVLVTSFALASSALPTVRTAELTPNTFKESTANGLWFVEHFSPHCFHCRNFAPTWEKLVVDMEKETPSVNLAQVNCLLYGDLCDQNGVKGYPTIFMYEAGKQIEEYNGNRDLDDLKTFVKRHAKDTPPLLKPPTVVRPPAAAAPKPKTSLNVDGEVLELSDNIFSSTLDQGPAFVKFFAPWCGHCKKLAPLWKKLARHMQNKVTIAEVNCDEHSALCKSQDIKGYPTLVFFSNGARSEYNGGRKLDQLKEFAEKASEDVVQPLEKSTDLEAHVAKNKVVYLLLHSELDTGILDKIRKDAAVLLGTPTIYSSSSPDLLLRYNIPSSVSWSLVALKDHDSQTPSSIFHGSSTSTHEKINAWLLSHRLPTTLELTQDTFQAVMNAPHTPLVMIAASTSKTQDLIEERFRDVAKKWRLRTGGTGVFKGREVVFTWMDIGKWSDWMKSMYGVKVSGQQEDEVTDDLDNVKIVIADHKRLIYYDVDRSGAPIKFSSSASIFSTVEDAASGKLSYKNSENFVERLARFLSNKMLGMQDYVVSYPFRAAFFLLVGLGVIFWVLHRIVSNDVNADSRVDHKTGKSSRLD</sequence>
<feature type="domain" description="Thioredoxin" evidence="9">
    <location>
        <begin position="149"/>
        <end position="269"/>
    </location>
</feature>
<evidence type="ECO:0000256" key="3">
    <source>
        <dbReference type="ARBA" id="ARBA00022989"/>
    </source>
</evidence>
<keyword evidence="8" id="KW-0732">Signal</keyword>
<reference evidence="11" key="2">
    <citation type="submission" date="2015-01" db="EMBL/GenBank/DDBJ databases">
        <title>Evolutionary Origins and Diversification of the Mycorrhizal Mutualists.</title>
        <authorList>
            <consortium name="DOE Joint Genome Institute"/>
            <consortium name="Mycorrhizal Genomics Consortium"/>
            <person name="Kohler A."/>
            <person name="Kuo A."/>
            <person name="Nagy L.G."/>
            <person name="Floudas D."/>
            <person name="Copeland A."/>
            <person name="Barry K.W."/>
            <person name="Cichocki N."/>
            <person name="Veneault-Fourrey C."/>
            <person name="LaButti K."/>
            <person name="Lindquist E.A."/>
            <person name="Lipzen A."/>
            <person name="Lundell T."/>
            <person name="Morin E."/>
            <person name="Murat C."/>
            <person name="Riley R."/>
            <person name="Ohm R."/>
            <person name="Sun H."/>
            <person name="Tunlid A."/>
            <person name="Henrissat B."/>
            <person name="Grigoriev I.V."/>
            <person name="Hibbett D.S."/>
            <person name="Martin F."/>
        </authorList>
    </citation>
    <scope>NUCLEOTIDE SEQUENCE [LARGE SCALE GENOMIC DNA]</scope>
    <source>
        <strain evidence="11">LaAM-08-1</strain>
    </source>
</reference>
<feature type="signal peptide" evidence="8">
    <location>
        <begin position="1"/>
        <end position="25"/>
    </location>
</feature>
<dbReference type="PRINTS" id="PR00421">
    <property type="entry name" value="THIOREDOXIN"/>
</dbReference>
<feature type="region of interest" description="Disordered" evidence="6">
    <location>
        <begin position="136"/>
        <end position="159"/>
    </location>
</feature>
<keyword evidence="4 7" id="KW-0472">Membrane</keyword>
<dbReference type="SUPFAM" id="SSF52833">
    <property type="entry name" value="Thioredoxin-like"/>
    <property type="match status" value="2"/>
</dbReference>
<accession>A0A0C9WNW2</accession>
<dbReference type="Pfam" id="PF00085">
    <property type="entry name" value="Thioredoxin"/>
    <property type="match status" value="2"/>
</dbReference>
<dbReference type="EMBL" id="KN838647">
    <property type="protein sequence ID" value="KIJ99414.1"/>
    <property type="molecule type" value="Genomic_DNA"/>
</dbReference>